<dbReference type="Gene3D" id="3.30.450.20">
    <property type="entry name" value="PAS domain"/>
    <property type="match status" value="1"/>
</dbReference>
<feature type="region of interest" description="Disordered" evidence="15">
    <location>
        <begin position="344"/>
        <end position="369"/>
    </location>
</feature>
<dbReference type="CDD" id="cd16922">
    <property type="entry name" value="HATPase_EvgS-ArcB-TorS-like"/>
    <property type="match status" value="1"/>
</dbReference>
<name>A0A0U3A7T9_9ALTE</name>
<evidence type="ECO:0000256" key="7">
    <source>
        <dbReference type="ARBA" id="ARBA00022679"/>
    </source>
</evidence>
<evidence type="ECO:0000256" key="14">
    <source>
        <dbReference type="ARBA" id="ARBA00023136"/>
    </source>
</evidence>
<dbReference type="SMART" id="SM00387">
    <property type="entry name" value="HATPase_c"/>
    <property type="match status" value="1"/>
</dbReference>
<keyword evidence="5" id="KW-1003">Cell membrane</keyword>
<accession>A0A0U3A7T9</accession>
<dbReference type="SMART" id="SM01079">
    <property type="entry name" value="CHASE"/>
    <property type="match status" value="1"/>
</dbReference>
<dbReference type="InterPro" id="IPR035965">
    <property type="entry name" value="PAS-like_dom_sf"/>
</dbReference>
<dbReference type="InterPro" id="IPR005467">
    <property type="entry name" value="His_kinase_dom"/>
</dbReference>
<evidence type="ECO:0000256" key="8">
    <source>
        <dbReference type="ARBA" id="ARBA00022692"/>
    </source>
</evidence>
<dbReference type="SUPFAM" id="SSF55785">
    <property type="entry name" value="PYP-like sensor domain (PAS domain)"/>
    <property type="match status" value="1"/>
</dbReference>
<dbReference type="Pfam" id="PF03924">
    <property type="entry name" value="CHASE"/>
    <property type="match status" value="1"/>
</dbReference>
<dbReference type="InterPro" id="IPR003661">
    <property type="entry name" value="HisK_dim/P_dom"/>
</dbReference>
<dbReference type="Proteomes" id="UP000068447">
    <property type="component" value="Chromosome"/>
</dbReference>
<dbReference type="GO" id="GO:0045121">
    <property type="term" value="C:membrane raft"/>
    <property type="evidence" value="ECO:0007669"/>
    <property type="project" value="UniProtKB-SubCell"/>
</dbReference>
<evidence type="ECO:0000256" key="10">
    <source>
        <dbReference type="ARBA" id="ARBA00022777"/>
    </source>
</evidence>
<feature type="transmembrane region" description="Helical" evidence="16">
    <location>
        <begin position="13"/>
        <end position="36"/>
    </location>
</feature>
<keyword evidence="20" id="KW-1185">Reference proteome</keyword>
<keyword evidence="13" id="KW-0902">Two-component regulatory system</keyword>
<evidence type="ECO:0000313" key="20">
    <source>
        <dbReference type="Proteomes" id="UP000068447"/>
    </source>
</evidence>
<evidence type="ECO:0000256" key="11">
    <source>
        <dbReference type="ARBA" id="ARBA00022840"/>
    </source>
</evidence>
<dbReference type="InterPro" id="IPR050736">
    <property type="entry name" value="Sensor_HK_Regulatory"/>
</dbReference>
<keyword evidence="8 16" id="KW-0812">Transmembrane</keyword>
<dbReference type="PROSITE" id="PS50839">
    <property type="entry name" value="CHASE"/>
    <property type="match status" value="1"/>
</dbReference>
<dbReference type="InterPro" id="IPR036097">
    <property type="entry name" value="HisK_dim/P_sf"/>
</dbReference>
<dbReference type="PANTHER" id="PTHR43711:SF1">
    <property type="entry name" value="HISTIDINE KINASE 1"/>
    <property type="match status" value="1"/>
</dbReference>
<dbReference type="RefSeq" id="WP_062475433.1">
    <property type="nucleotide sequence ID" value="NZ_CP013650.1"/>
</dbReference>
<dbReference type="PROSITE" id="PS50109">
    <property type="entry name" value="HIS_KIN"/>
    <property type="match status" value="1"/>
</dbReference>
<dbReference type="SUPFAM" id="SSF55874">
    <property type="entry name" value="ATPase domain of HSP90 chaperone/DNA topoisomerase II/histidine kinase"/>
    <property type="match status" value="1"/>
</dbReference>
<reference evidence="19 20" key="1">
    <citation type="submission" date="2015-12" db="EMBL/GenBank/DDBJ databases">
        <title>Complete genome of Lacimicrobium alkaliphilum KCTC 32984.</title>
        <authorList>
            <person name="Kim S.-G."/>
            <person name="Lee Y.-J."/>
        </authorList>
    </citation>
    <scope>NUCLEOTIDE SEQUENCE [LARGE SCALE GENOMIC DNA]</scope>
    <source>
        <strain evidence="19 20">YelD216</strain>
    </source>
</reference>
<dbReference type="PRINTS" id="PR00344">
    <property type="entry name" value="BCTRLSENSOR"/>
</dbReference>
<dbReference type="GO" id="GO:0005524">
    <property type="term" value="F:ATP binding"/>
    <property type="evidence" value="ECO:0007669"/>
    <property type="project" value="UniProtKB-KW"/>
</dbReference>
<evidence type="ECO:0000256" key="13">
    <source>
        <dbReference type="ARBA" id="ARBA00023012"/>
    </source>
</evidence>
<dbReference type="KEGG" id="lal:AT746_01425"/>
<dbReference type="Pfam" id="PF02518">
    <property type="entry name" value="HATPase_c"/>
    <property type="match status" value="1"/>
</dbReference>
<feature type="domain" description="Histidine kinase" evidence="17">
    <location>
        <begin position="425"/>
        <end position="643"/>
    </location>
</feature>
<evidence type="ECO:0000256" key="5">
    <source>
        <dbReference type="ARBA" id="ARBA00022475"/>
    </source>
</evidence>
<dbReference type="AlphaFoldDB" id="A0A0U3A7T9"/>
<dbReference type="SUPFAM" id="SSF47384">
    <property type="entry name" value="Homodimeric domain of signal transducing histidine kinase"/>
    <property type="match status" value="1"/>
</dbReference>
<dbReference type="STRING" id="1526571.AT746_01425"/>
<protein>
    <recommendedName>
        <fullName evidence="4">histidine kinase</fullName>
        <ecNumber evidence="4">2.7.13.3</ecNumber>
    </recommendedName>
</protein>
<feature type="domain" description="CHASE" evidence="18">
    <location>
        <begin position="113"/>
        <end position="204"/>
    </location>
</feature>
<keyword evidence="7" id="KW-0808">Transferase</keyword>
<dbReference type="GO" id="GO:0000155">
    <property type="term" value="F:phosphorelay sensor kinase activity"/>
    <property type="evidence" value="ECO:0007669"/>
    <property type="project" value="InterPro"/>
</dbReference>
<dbReference type="FunFam" id="3.30.565.10:FF:000023">
    <property type="entry name" value="PAS domain-containing sensor histidine kinase"/>
    <property type="match status" value="1"/>
</dbReference>
<dbReference type="InterPro" id="IPR036890">
    <property type="entry name" value="HATPase_C_sf"/>
</dbReference>
<dbReference type="EMBL" id="CP013650">
    <property type="protein sequence ID" value="ALS97070.1"/>
    <property type="molecule type" value="Genomic_DNA"/>
</dbReference>
<organism evidence="19 20">
    <name type="scientific">Lacimicrobium alkaliphilum</name>
    <dbReference type="NCBI Taxonomy" id="1526571"/>
    <lineage>
        <taxon>Bacteria</taxon>
        <taxon>Pseudomonadati</taxon>
        <taxon>Pseudomonadota</taxon>
        <taxon>Gammaproteobacteria</taxon>
        <taxon>Alteromonadales</taxon>
        <taxon>Alteromonadaceae</taxon>
        <taxon>Lacimicrobium</taxon>
    </lineage>
</organism>
<dbReference type="InterPro" id="IPR000014">
    <property type="entry name" value="PAS"/>
</dbReference>
<keyword evidence="6" id="KW-0597">Phosphoprotein</keyword>
<gene>
    <name evidence="19" type="ORF">AT746_01425</name>
</gene>
<evidence type="ECO:0000256" key="12">
    <source>
        <dbReference type="ARBA" id="ARBA00022989"/>
    </source>
</evidence>
<evidence type="ECO:0000313" key="19">
    <source>
        <dbReference type="EMBL" id="ALS97070.1"/>
    </source>
</evidence>
<dbReference type="GO" id="GO:0005886">
    <property type="term" value="C:plasma membrane"/>
    <property type="evidence" value="ECO:0007669"/>
    <property type="project" value="UniProtKB-SubCell"/>
</dbReference>
<evidence type="ECO:0000256" key="4">
    <source>
        <dbReference type="ARBA" id="ARBA00012438"/>
    </source>
</evidence>
<keyword evidence="12 16" id="KW-1133">Transmembrane helix</keyword>
<evidence type="ECO:0000256" key="15">
    <source>
        <dbReference type="SAM" id="MobiDB-lite"/>
    </source>
</evidence>
<comment type="catalytic activity">
    <reaction evidence="1">
        <text>ATP + protein L-histidine = ADP + protein N-phospho-L-histidine.</text>
        <dbReference type="EC" id="2.7.13.3"/>
    </reaction>
</comment>
<dbReference type="InterPro" id="IPR006189">
    <property type="entry name" value="CHASE_dom"/>
</dbReference>
<evidence type="ECO:0000256" key="9">
    <source>
        <dbReference type="ARBA" id="ARBA00022741"/>
    </source>
</evidence>
<dbReference type="SMART" id="SM00388">
    <property type="entry name" value="HisKA"/>
    <property type="match status" value="1"/>
</dbReference>
<dbReference type="InterPro" id="IPR003594">
    <property type="entry name" value="HATPase_dom"/>
</dbReference>
<dbReference type="InterPro" id="IPR042240">
    <property type="entry name" value="CHASE_sf"/>
</dbReference>
<evidence type="ECO:0000256" key="6">
    <source>
        <dbReference type="ARBA" id="ARBA00022553"/>
    </source>
</evidence>
<keyword evidence="10" id="KW-0418">Kinase</keyword>
<dbReference type="EC" id="2.7.13.3" evidence="4"/>
<dbReference type="Pfam" id="PF00512">
    <property type="entry name" value="HisKA"/>
    <property type="match status" value="1"/>
</dbReference>
<evidence type="ECO:0000256" key="3">
    <source>
        <dbReference type="ARBA" id="ARBA00004314"/>
    </source>
</evidence>
<dbReference type="Gene3D" id="3.30.450.350">
    <property type="entry name" value="CHASE domain"/>
    <property type="match status" value="1"/>
</dbReference>
<evidence type="ECO:0000259" key="17">
    <source>
        <dbReference type="PROSITE" id="PS50109"/>
    </source>
</evidence>
<proteinExistence type="predicted"/>
<comment type="subcellular location">
    <subcellularLocation>
        <location evidence="2">Cell membrane</location>
    </subcellularLocation>
    <subcellularLocation>
        <location evidence="3">Membrane raft</location>
        <topology evidence="3">Multi-pass membrane protein</topology>
    </subcellularLocation>
</comment>
<dbReference type="InterPro" id="IPR004358">
    <property type="entry name" value="Sig_transdc_His_kin-like_C"/>
</dbReference>
<dbReference type="Gene3D" id="3.30.565.10">
    <property type="entry name" value="Histidine kinase-like ATPase, C-terminal domain"/>
    <property type="match status" value="1"/>
</dbReference>
<evidence type="ECO:0000256" key="2">
    <source>
        <dbReference type="ARBA" id="ARBA00004236"/>
    </source>
</evidence>
<dbReference type="CDD" id="cd00082">
    <property type="entry name" value="HisKA"/>
    <property type="match status" value="1"/>
</dbReference>
<keyword evidence="11" id="KW-0067">ATP-binding</keyword>
<sequence>MPQFNIFRQKHDLFIPLVWLLRIAIPVLLVVVMYFVDRLYLLQHQEQQREDVSQKMTKLKWQLESQILQNIQVVQGLTASIATEPDMNQQRFAELAQIILQGGPQLRNVGAAPDLIMQLIYPLEGNEEVLGLDFRDLAEQWPGVKRAVESGEMVFAGPVNLVQGGQGLVGRIPVYTQKTGELWGVISAVIDMDALYQSVGLEDVEDLRLRLAREDAFGQPGEIFWGDKESQWQKPVINRIYIPGNNWLMMSMPAQRWSRQAPETPWLRGALIVLWLVLSAAVFWPTRLMLRERQTQQRFQALFRFSPIGMALKDCQDDRLVAVNPAMAAMLEYEPAALLGRQEQELQVGEPTPKKNKQRQRDFSRQGYSGPFERQYLNRWQQPVDSKCYELLIDEGSKRKLVWLVAEDVSHQKRTERMQQEFIATVSHELRTPLTSIAGSLGLIASGKLGELPEKAQNLINIAMRNTQHLHLLINDLLDLEKLSTGNMLMDIRPICLKTLIKESTESLQHYGQDKGISVQLNELSDDYVMADEQKLKQALKNLLSNAIKFSPRDGKVEVCTEQSGQNIRVIVRDYGAGIPKQFQSRIFNRFAQADSSDSRTKSGTGLGLAITKELMEKMNGGVGFDSEPGQGARFWLDIPLTGETTG</sequence>
<keyword evidence="9" id="KW-0547">Nucleotide-binding</keyword>
<dbReference type="Gene3D" id="1.10.287.130">
    <property type="match status" value="1"/>
</dbReference>
<dbReference type="Pfam" id="PF13188">
    <property type="entry name" value="PAS_8"/>
    <property type="match status" value="1"/>
</dbReference>
<dbReference type="PANTHER" id="PTHR43711">
    <property type="entry name" value="TWO-COMPONENT HISTIDINE KINASE"/>
    <property type="match status" value="1"/>
</dbReference>
<dbReference type="FunFam" id="1.10.287.130:FF:000001">
    <property type="entry name" value="Two-component sensor histidine kinase"/>
    <property type="match status" value="1"/>
</dbReference>
<evidence type="ECO:0000259" key="18">
    <source>
        <dbReference type="PROSITE" id="PS50839"/>
    </source>
</evidence>
<evidence type="ECO:0000256" key="1">
    <source>
        <dbReference type="ARBA" id="ARBA00000085"/>
    </source>
</evidence>
<evidence type="ECO:0000256" key="16">
    <source>
        <dbReference type="SAM" id="Phobius"/>
    </source>
</evidence>
<keyword evidence="14 16" id="KW-0472">Membrane</keyword>